<organism evidence="1 2">
    <name type="scientific">Nephila pilipes</name>
    <name type="common">Giant wood spider</name>
    <name type="synonym">Nephila maculata</name>
    <dbReference type="NCBI Taxonomy" id="299642"/>
    <lineage>
        <taxon>Eukaryota</taxon>
        <taxon>Metazoa</taxon>
        <taxon>Ecdysozoa</taxon>
        <taxon>Arthropoda</taxon>
        <taxon>Chelicerata</taxon>
        <taxon>Arachnida</taxon>
        <taxon>Araneae</taxon>
        <taxon>Araneomorphae</taxon>
        <taxon>Entelegynae</taxon>
        <taxon>Araneoidea</taxon>
        <taxon>Nephilidae</taxon>
        <taxon>Nephila</taxon>
    </lineage>
</organism>
<accession>A0A8X6MVZ7</accession>
<name>A0A8X6MVZ7_NEPPI</name>
<protein>
    <submittedName>
        <fullName evidence="1">Uncharacterized protein</fullName>
    </submittedName>
</protein>
<feature type="non-terminal residue" evidence="1">
    <location>
        <position position="1"/>
    </location>
</feature>
<evidence type="ECO:0000313" key="2">
    <source>
        <dbReference type="Proteomes" id="UP000887013"/>
    </source>
</evidence>
<evidence type="ECO:0000313" key="1">
    <source>
        <dbReference type="EMBL" id="GFS80541.1"/>
    </source>
</evidence>
<reference evidence="1" key="1">
    <citation type="submission" date="2020-08" db="EMBL/GenBank/DDBJ databases">
        <title>Multicomponent nature underlies the extraordinary mechanical properties of spider dragline silk.</title>
        <authorList>
            <person name="Kono N."/>
            <person name="Nakamura H."/>
            <person name="Mori M."/>
            <person name="Yoshida Y."/>
            <person name="Ohtoshi R."/>
            <person name="Malay A.D."/>
            <person name="Moran D.A.P."/>
            <person name="Tomita M."/>
            <person name="Numata K."/>
            <person name="Arakawa K."/>
        </authorList>
    </citation>
    <scope>NUCLEOTIDE SEQUENCE</scope>
</reference>
<dbReference type="AlphaFoldDB" id="A0A8X6MVZ7"/>
<keyword evidence="2" id="KW-1185">Reference proteome</keyword>
<dbReference type="OrthoDB" id="25620at2759"/>
<gene>
    <name evidence="1" type="primary">AVEN_75596_1</name>
    <name evidence="1" type="ORF">NPIL_63311</name>
</gene>
<dbReference type="EMBL" id="BMAW01051451">
    <property type="protein sequence ID" value="GFS80541.1"/>
    <property type="molecule type" value="Genomic_DNA"/>
</dbReference>
<dbReference type="Proteomes" id="UP000887013">
    <property type="component" value="Unassembled WGS sequence"/>
</dbReference>
<sequence>MHRRERGFPAFPLIDCGIPFHPRRQLLRHDSGSLIPNFRTETPISAVQTLYRNDTFDKRCTSFQNVKRGEICKVPGSTVSPAPPGTPTPIRLPHAKPDVFREVLFYLYTGK</sequence>
<proteinExistence type="predicted"/>
<comment type="caution">
    <text evidence="1">The sequence shown here is derived from an EMBL/GenBank/DDBJ whole genome shotgun (WGS) entry which is preliminary data.</text>
</comment>